<dbReference type="InterPro" id="IPR002586">
    <property type="entry name" value="CobQ/CobB/MinD/ParA_Nub-bd_dom"/>
</dbReference>
<evidence type="ECO:0000259" key="1">
    <source>
        <dbReference type="Pfam" id="PF01656"/>
    </source>
</evidence>
<comment type="caution">
    <text evidence="2">The sequence shown here is derived from an EMBL/GenBank/DDBJ whole genome shotgun (WGS) entry which is preliminary data.</text>
</comment>
<dbReference type="InterPro" id="IPR050625">
    <property type="entry name" value="ParA/MinD_ATPase"/>
</dbReference>
<dbReference type="InterPro" id="IPR027417">
    <property type="entry name" value="P-loop_NTPase"/>
</dbReference>
<dbReference type="PANTHER" id="PTHR43384">
    <property type="entry name" value="SEPTUM SITE-DETERMINING PROTEIN MIND HOMOLOG, CHLOROPLASTIC-RELATED"/>
    <property type="match status" value="1"/>
</dbReference>
<dbReference type="AlphaFoldDB" id="A0A8J7P751"/>
<dbReference type="EMBL" id="JAFLCK010000007">
    <property type="protein sequence ID" value="MBN8660044.1"/>
    <property type="molecule type" value="Genomic_DNA"/>
</dbReference>
<evidence type="ECO:0000313" key="2">
    <source>
        <dbReference type="EMBL" id="MBN8660044.1"/>
    </source>
</evidence>
<dbReference type="Proteomes" id="UP000664277">
    <property type="component" value="Unassembled WGS sequence"/>
</dbReference>
<feature type="domain" description="CobQ/CobB/MinD/ParA nucleotide binding" evidence="1">
    <location>
        <begin position="7"/>
        <end position="244"/>
    </location>
</feature>
<gene>
    <name evidence="2" type="ORF">J0M35_06745</name>
</gene>
<dbReference type="GO" id="GO:0016887">
    <property type="term" value="F:ATP hydrolysis activity"/>
    <property type="evidence" value="ECO:0007669"/>
    <property type="project" value="TreeGrafter"/>
</dbReference>
<dbReference type="GO" id="GO:0005524">
    <property type="term" value="F:ATP binding"/>
    <property type="evidence" value="ECO:0007669"/>
    <property type="project" value="TreeGrafter"/>
</dbReference>
<dbReference type="Pfam" id="PF01656">
    <property type="entry name" value="CbiA"/>
    <property type="match status" value="1"/>
</dbReference>
<protein>
    <recommendedName>
        <fullName evidence="1">CobQ/CobB/MinD/ParA nucleotide binding domain-containing protein</fullName>
    </recommendedName>
</protein>
<accession>A0A8J7P751</accession>
<name>A0A8J7P751_9BACT</name>
<dbReference type="GO" id="GO:0051782">
    <property type="term" value="P:negative regulation of cell division"/>
    <property type="evidence" value="ECO:0007669"/>
    <property type="project" value="TreeGrafter"/>
</dbReference>
<dbReference type="GO" id="GO:0005829">
    <property type="term" value="C:cytosol"/>
    <property type="evidence" value="ECO:0007669"/>
    <property type="project" value="TreeGrafter"/>
</dbReference>
<evidence type="ECO:0000313" key="3">
    <source>
        <dbReference type="Proteomes" id="UP000664277"/>
    </source>
</evidence>
<dbReference type="PANTHER" id="PTHR43384:SF15">
    <property type="entry name" value="ATP-BINDING PROTEIN"/>
    <property type="match status" value="1"/>
</dbReference>
<sequence>MRVAFLGKGGAGKTTTSAGFIRYLASKKPFVLAIDADVNAHLKGALHRTDWVNSGKDYEIGEEREEIIRYLKGTRKDLEGKEMVGTTPPSLDSRFITVSPEDELVNKYAAKSGNISLLTVGTYKESDVGGACYHVKLTGLQSFFHHLLDTESDYVVADTTAGTDNVATSLSFAYDINVFVVEPTKKSVQVYLDYIAVAPHLKDRTYVIANKVDNPEDELFILKHVEKDRLLGAVPQSKHLKRFEQGKKEALDDFMTEQSVVFEKVLETVEAKKRDWNKYLELLRATHTKVCRDWLDDYFGFKLDEGLDTDFTYEKAFAKTQAKVPVSAK</sequence>
<reference evidence="2" key="1">
    <citation type="submission" date="2021-02" db="EMBL/GenBank/DDBJ databases">
        <title>Genome-Resolved Metagenomics of a Microbial Community Performing Photosynthetic Biological Nutrient Removal.</title>
        <authorList>
            <person name="Mcdaniel E.A."/>
        </authorList>
    </citation>
    <scope>NUCLEOTIDE SEQUENCE</scope>
    <source>
        <strain evidence="2">UWPOB_OBS1</strain>
    </source>
</reference>
<proteinExistence type="predicted"/>
<dbReference type="GO" id="GO:0009898">
    <property type="term" value="C:cytoplasmic side of plasma membrane"/>
    <property type="evidence" value="ECO:0007669"/>
    <property type="project" value="TreeGrafter"/>
</dbReference>
<organism evidence="2 3">
    <name type="scientific">Candidatus Obscuribacter phosphatis</name>
    <dbReference type="NCBI Taxonomy" id="1906157"/>
    <lineage>
        <taxon>Bacteria</taxon>
        <taxon>Bacillati</taxon>
        <taxon>Candidatus Melainabacteria</taxon>
        <taxon>Candidatus Obscuribacterales</taxon>
        <taxon>Candidatus Obscuribacteraceae</taxon>
        <taxon>Candidatus Obscuribacter</taxon>
    </lineage>
</organism>
<dbReference type="Gene3D" id="3.40.50.300">
    <property type="entry name" value="P-loop containing nucleotide triphosphate hydrolases"/>
    <property type="match status" value="1"/>
</dbReference>
<dbReference type="SUPFAM" id="SSF52540">
    <property type="entry name" value="P-loop containing nucleoside triphosphate hydrolases"/>
    <property type="match status" value="1"/>
</dbReference>